<keyword evidence="2" id="KW-1185">Reference proteome</keyword>
<comment type="caution">
    <text evidence="1">The sequence shown here is derived from an EMBL/GenBank/DDBJ whole genome shotgun (WGS) entry which is preliminary data.</text>
</comment>
<organism evidence="1 2">
    <name type="scientific">Mangrovicoccus algicola</name>
    <dbReference type="NCBI Taxonomy" id="2771008"/>
    <lineage>
        <taxon>Bacteria</taxon>
        <taxon>Pseudomonadati</taxon>
        <taxon>Pseudomonadota</taxon>
        <taxon>Alphaproteobacteria</taxon>
        <taxon>Rhodobacterales</taxon>
        <taxon>Paracoccaceae</taxon>
        <taxon>Mangrovicoccus</taxon>
    </lineage>
</organism>
<dbReference type="AlphaFoldDB" id="A0A8J7CGR3"/>
<evidence type="ECO:0000313" key="2">
    <source>
        <dbReference type="Proteomes" id="UP000609121"/>
    </source>
</evidence>
<protein>
    <submittedName>
        <fullName evidence="1">Uncharacterized protein</fullName>
    </submittedName>
</protein>
<name>A0A8J7CGR3_9RHOB</name>
<reference evidence="1" key="1">
    <citation type="submission" date="2020-09" db="EMBL/GenBank/DDBJ databases">
        <title>A novel bacterium of genus Mangrovicoccus, isolated from South China Sea.</title>
        <authorList>
            <person name="Huang H."/>
            <person name="Mo K."/>
            <person name="Hu Y."/>
        </authorList>
    </citation>
    <scope>NUCLEOTIDE SEQUENCE</scope>
    <source>
        <strain evidence="1">HB182678</strain>
    </source>
</reference>
<accession>A0A8J7CGR3</accession>
<gene>
    <name evidence="1" type="ORF">ICN82_04155</name>
</gene>
<dbReference type="EMBL" id="JACVXA010000008">
    <property type="protein sequence ID" value="MBE3637395.1"/>
    <property type="molecule type" value="Genomic_DNA"/>
</dbReference>
<evidence type="ECO:0000313" key="1">
    <source>
        <dbReference type="EMBL" id="MBE3637395.1"/>
    </source>
</evidence>
<proteinExistence type="predicted"/>
<dbReference type="RefSeq" id="WP_193179938.1">
    <property type="nucleotide sequence ID" value="NZ_JACVXA010000008.1"/>
</dbReference>
<sequence length="120" mass="12645">MNVFPFSAIFRAPLSGDVAQEIAPDFAGVPAIERRVTAEVASYGSQLGTILDAVAAMAERDPGLAADPRIARALALRAKVEAVKAEETARLGDRAQQMLDSLHRADPAAHAALIAAEARR</sequence>
<dbReference type="Proteomes" id="UP000609121">
    <property type="component" value="Unassembled WGS sequence"/>
</dbReference>